<evidence type="ECO:0000256" key="3">
    <source>
        <dbReference type="ARBA" id="ARBA00022801"/>
    </source>
</evidence>
<keyword evidence="5 6" id="KW-0408">Iron</keyword>
<keyword evidence="2 6" id="KW-0479">Metal-binding</keyword>
<dbReference type="AlphaFoldDB" id="A0A561WVJ5"/>
<organism evidence="7 8">
    <name type="scientific">Micromonospora palomenae</name>
    <dbReference type="NCBI Taxonomy" id="1461247"/>
    <lineage>
        <taxon>Bacteria</taxon>
        <taxon>Bacillati</taxon>
        <taxon>Actinomycetota</taxon>
        <taxon>Actinomycetes</taxon>
        <taxon>Micromonosporales</taxon>
        <taxon>Micromonosporaceae</taxon>
        <taxon>Micromonospora</taxon>
    </lineage>
</organism>
<dbReference type="NCBIfam" id="NF001159">
    <property type="entry name" value="PRK00150.1-3"/>
    <property type="match status" value="1"/>
</dbReference>
<feature type="binding site" evidence="6">
    <location>
        <position position="131"/>
    </location>
    <ligand>
        <name>Fe cation</name>
        <dbReference type="ChEBI" id="CHEBI:24875"/>
    </ligand>
</feature>
<name>A0A561WVJ5_9ACTN</name>
<comment type="cofactor">
    <cofactor evidence="6">
        <name>Fe(2+)</name>
        <dbReference type="ChEBI" id="CHEBI:29033"/>
    </cofactor>
    <text evidence="6">Binds 1 Fe(2+) ion.</text>
</comment>
<evidence type="ECO:0000313" key="7">
    <source>
        <dbReference type="EMBL" id="TWG27875.1"/>
    </source>
</evidence>
<dbReference type="EC" id="3.5.1.88" evidence="6"/>
<dbReference type="PANTHER" id="PTHR10458:SF2">
    <property type="entry name" value="PEPTIDE DEFORMYLASE, MITOCHONDRIAL"/>
    <property type="match status" value="1"/>
</dbReference>
<feature type="binding site" evidence="6">
    <location>
        <position position="135"/>
    </location>
    <ligand>
        <name>Fe cation</name>
        <dbReference type="ChEBI" id="CHEBI:24875"/>
    </ligand>
</feature>
<keyword evidence="4 6" id="KW-0648">Protein biosynthesis</keyword>
<reference evidence="7 8" key="1">
    <citation type="submission" date="2019-06" db="EMBL/GenBank/DDBJ databases">
        <title>Sequencing the genomes of 1000 actinobacteria strains.</title>
        <authorList>
            <person name="Klenk H.-P."/>
        </authorList>
    </citation>
    <scope>NUCLEOTIDE SEQUENCE [LARGE SCALE GENOMIC DNA]</scope>
    <source>
        <strain evidence="7 8">DSM 102131</strain>
    </source>
</reference>
<dbReference type="PANTHER" id="PTHR10458">
    <property type="entry name" value="PEPTIDE DEFORMYLASE"/>
    <property type="match status" value="1"/>
</dbReference>
<evidence type="ECO:0000256" key="4">
    <source>
        <dbReference type="ARBA" id="ARBA00022917"/>
    </source>
</evidence>
<dbReference type="NCBIfam" id="TIGR00079">
    <property type="entry name" value="pept_deformyl"/>
    <property type="match status" value="1"/>
</dbReference>
<dbReference type="HAMAP" id="MF_00163">
    <property type="entry name" value="Pep_deformylase"/>
    <property type="match status" value="1"/>
</dbReference>
<evidence type="ECO:0000313" key="8">
    <source>
        <dbReference type="Proteomes" id="UP000319927"/>
    </source>
</evidence>
<dbReference type="RefSeq" id="WP_154936894.1">
    <property type="nucleotide sequence ID" value="NZ_VIXA01000001.1"/>
</dbReference>
<comment type="similarity">
    <text evidence="1 6">Belongs to the polypeptide deformylase family.</text>
</comment>
<evidence type="ECO:0000256" key="5">
    <source>
        <dbReference type="ARBA" id="ARBA00023004"/>
    </source>
</evidence>
<evidence type="ECO:0000256" key="6">
    <source>
        <dbReference type="HAMAP-Rule" id="MF_00163"/>
    </source>
</evidence>
<proteinExistence type="inferred from homology"/>
<dbReference type="PIRSF" id="PIRSF004749">
    <property type="entry name" value="Pep_def"/>
    <property type="match status" value="1"/>
</dbReference>
<evidence type="ECO:0000256" key="1">
    <source>
        <dbReference type="ARBA" id="ARBA00010759"/>
    </source>
</evidence>
<dbReference type="EMBL" id="VIXA01000001">
    <property type="protein sequence ID" value="TWG27875.1"/>
    <property type="molecule type" value="Genomic_DNA"/>
</dbReference>
<dbReference type="CDD" id="cd00487">
    <property type="entry name" value="Pep_deformylase"/>
    <property type="match status" value="1"/>
</dbReference>
<comment type="function">
    <text evidence="6">Removes the formyl group from the N-terminal Met of newly synthesized proteins. Requires at least a dipeptide for an efficient rate of reaction. N-terminal L-methionine is a prerequisite for activity but the enzyme has broad specificity at other positions.</text>
</comment>
<feature type="binding site" evidence="6">
    <location>
        <position position="89"/>
    </location>
    <ligand>
        <name>Fe cation</name>
        <dbReference type="ChEBI" id="CHEBI:24875"/>
    </ligand>
</feature>
<dbReference type="PRINTS" id="PR01576">
    <property type="entry name" value="PDEFORMYLASE"/>
</dbReference>
<feature type="active site" evidence="6">
    <location>
        <position position="132"/>
    </location>
</feature>
<evidence type="ECO:0000256" key="2">
    <source>
        <dbReference type="ARBA" id="ARBA00022723"/>
    </source>
</evidence>
<sequence>MTVRPIRIIGDPVLRTACEPVTSFDAELQQLVDDLMDTLLGAPGRAGVAAPQIGVSAQVFVYDADGHRGHMINPRIELSDESQDDDEGCLSIPGLYFPTRRAMHATVHGSDRHGEPLTISGSGFLARALQHETDHLRGRLYVDTLSGDVRRRALREIRAGRFDSPSRHR</sequence>
<dbReference type="InterPro" id="IPR036821">
    <property type="entry name" value="Peptide_deformylase_sf"/>
</dbReference>
<dbReference type="Pfam" id="PF01327">
    <property type="entry name" value="Pep_deformylase"/>
    <property type="match status" value="1"/>
</dbReference>
<dbReference type="OrthoDB" id="9804313at2"/>
<dbReference type="GO" id="GO:0042586">
    <property type="term" value="F:peptide deformylase activity"/>
    <property type="evidence" value="ECO:0007669"/>
    <property type="project" value="UniProtKB-UniRule"/>
</dbReference>
<dbReference type="GO" id="GO:0006412">
    <property type="term" value="P:translation"/>
    <property type="evidence" value="ECO:0007669"/>
    <property type="project" value="UniProtKB-UniRule"/>
</dbReference>
<comment type="catalytic activity">
    <reaction evidence="6">
        <text>N-terminal N-formyl-L-methionyl-[peptide] + H2O = N-terminal L-methionyl-[peptide] + formate</text>
        <dbReference type="Rhea" id="RHEA:24420"/>
        <dbReference type="Rhea" id="RHEA-COMP:10639"/>
        <dbReference type="Rhea" id="RHEA-COMP:10640"/>
        <dbReference type="ChEBI" id="CHEBI:15377"/>
        <dbReference type="ChEBI" id="CHEBI:15740"/>
        <dbReference type="ChEBI" id="CHEBI:49298"/>
        <dbReference type="ChEBI" id="CHEBI:64731"/>
        <dbReference type="EC" id="3.5.1.88"/>
    </reaction>
</comment>
<dbReference type="GO" id="GO:0046872">
    <property type="term" value="F:metal ion binding"/>
    <property type="evidence" value="ECO:0007669"/>
    <property type="project" value="UniProtKB-KW"/>
</dbReference>
<comment type="caution">
    <text evidence="7">The sequence shown here is derived from an EMBL/GenBank/DDBJ whole genome shotgun (WGS) entry which is preliminary data.</text>
</comment>
<keyword evidence="3 6" id="KW-0378">Hydrolase</keyword>
<keyword evidence="8" id="KW-1185">Reference proteome</keyword>
<accession>A0A561WVJ5</accession>
<gene>
    <name evidence="6" type="primary">def</name>
    <name evidence="7" type="ORF">FHX75_111025</name>
</gene>
<dbReference type="SUPFAM" id="SSF56420">
    <property type="entry name" value="Peptide deformylase"/>
    <property type="match status" value="1"/>
</dbReference>
<dbReference type="InterPro" id="IPR023635">
    <property type="entry name" value="Peptide_deformylase"/>
</dbReference>
<dbReference type="Gene3D" id="3.90.45.10">
    <property type="entry name" value="Peptide deformylase"/>
    <property type="match status" value="1"/>
</dbReference>
<protein>
    <recommendedName>
        <fullName evidence="6">Peptide deformylase</fullName>
        <shortName evidence="6">PDF</shortName>
        <ecNumber evidence="6">3.5.1.88</ecNumber>
    </recommendedName>
    <alternativeName>
        <fullName evidence="6">Polypeptide deformylase</fullName>
    </alternativeName>
</protein>
<dbReference type="Proteomes" id="UP000319927">
    <property type="component" value="Unassembled WGS sequence"/>
</dbReference>